<reference evidence="1 2" key="1">
    <citation type="submission" date="2020-08" db="EMBL/GenBank/DDBJ databases">
        <title>Draft genome sequencing of an Anaerocolumna strain isolated from anoxic soil subjected to BSD treatment.</title>
        <authorList>
            <person name="Uek A."/>
            <person name="Tonouchi A."/>
        </authorList>
    </citation>
    <scope>NUCLEOTIDE SEQUENCE [LARGE SCALE GENOMIC DNA]</scope>
    <source>
        <strain evidence="1 2">CTTW</strain>
    </source>
</reference>
<dbReference type="AlphaFoldDB" id="A0A7I8DP29"/>
<dbReference type="Proteomes" id="UP000515703">
    <property type="component" value="Chromosome"/>
</dbReference>
<organism evidence="1 2">
    <name type="scientific">Anaerocolumna chitinilytica</name>
    <dbReference type="NCBI Taxonomy" id="1727145"/>
    <lineage>
        <taxon>Bacteria</taxon>
        <taxon>Bacillati</taxon>
        <taxon>Bacillota</taxon>
        <taxon>Clostridia</taxon>
        <taxon>Lachnospirales</taxon>
        <taxon>Lachnospiraceae</taxon>
        <taxon>Anaerocolumna</taxon>
    </lineage>
</organism>
<keyword evidence="2" id="KW-1185">Reference proteome</keyword>
<reference evidence="1 2" key="2">
    <citation type="submission" date="2020-08" db="EMBL/GenBank/DDBJ databases">
        <authorList>
            <person name="Ueki A."/>
            <person name="Tonouchi A."/>
        </authorList>
    </citation>
    <scope>NUCLEOTIDE SEQUENCE [LARGE SCALE GENOMIC DNA]</scope>
    <source>
        <strain evidence="1 2">CTTW</strain>
    </source>
</reference>
<evidence type="ECO:0000313" key="2">
    <source>
        <dbReference type="Proteomes" id="UP000515703"/>
    </source>
</evidence>
<dbReference type="KEGG" id="acht:bsdcttw_18760"/>
<dbReference type="RefSeq" id="WP_185259138.1">
    <property type="nucleotide sequence ID" value="NZ_AP023368.1"/>
</dbReference>
<name>A0A7I8DP29_9FIRM</name>
<sequence length="119" mass="13466">MIVDIEIKIADDNGITLKHYVKRLDDITDGTIRLEDITGTGSTFKELLDKYLTHSGRKVRDKLLPSAKICAEKHRNTAALIKLENRGKELIHQTLSQVVSKYEANFQTLEEENLQGKSS</sequence>
<proteinExistence type="predicted"/>
<protein>
    <submittedName>
        <fullName evidence="1">Uncharacterized protein</fullName>
    </submittedName>
</protein>
<accession>A0A7I8DP29</accession>
<gene>
    <name evidence="1" type="ORF">bsdcttw_18760</name>
</gene>
<evidence type="ECO:0000313" key="1">
    <source>
        <dbReference type="EMBL" id="BCJ98835.1"/>
    </source>
</evidence>
<dbReference type="EMBL" id="AP023368">
    <property type="protein sequence ID" value="BCJ98835.1"/>
    <property type="molecule type" value="Genomic_DNA"/>
</dbReference>